<sequence length="365" mass="37577">MRAWDWKAIGTVIGRTIAAFVVAAAGGIAFDWFGVPAAWVSGATISVALFTMAGADLRLSNRVRDVVFVFLGISMGAGVTPETIARLPHWPVSLALLFMAVAGVIAGVYLFLHRVAGWDKATAFYAAIPGAMSYVLAMAVESPADLRRVAIAQTFRIMVLVVVLPVVIVGSGLSGPLQVPVWPVAGLRELAILLPVGIIGAIAAERAGVPAGLLTGAFLASAVVHGAGLAHGNLPQPVLIPCFLTVGIVIGTRFLGTDRDLLLGSLAASVGAFLISAGVAGLGVVAVLMTTDIGFDAAALAFAPGGLEAMTALSFMLGADPAYVATHQVFRFVGMVLVLPSVIGRLAFAGARWKEASLDQRSRAD</sequence>
<feature type="transmembrane region" description="Helical" evidence="1">
    <location>
        <begin position="185"/>
        <end position="204"/>
    </location>
</feature>
<dbReference type="GO" id="GO:0010468">
    <property type="term" value="P:regulation of gene expression"/>
    <property type="evidence" value="ECO:0007669"/>
    <property type="project" value="InterPro"/>
</dbReference>
<feature type="transmembrane region" description="Helical" evidence="1">
    <location>
        <begin position="90"/>
        <end position="112"/>
    </location>
</feature>
<feature type="transmembrane region" description="Helical" evidence="1">
    <location>
        <begin position="262"/>
        <end position="288"/>
    </location>
</feature>
<feature type="transmembrane region" description="Helical" evidence="1">
    <location>
        <begin position="124"/>
        <end position="144"/>
    </location>
</feature>
<feature type="transmembrane region" description="Helical" evidence="1">
    <location>
        <begin position="150"/>
        <end position="173"/>
    </location>
</feature>
<dbReference type="NCBIfam" id="TIGR03082">
    <property type="entry name" value="Gneg_AbrB_dup"/>
    <property type="match status" value="1"/>
</dbReference>
<dbReference type="PIRSF" id="PIRSF038991">
    <property type="entry name" value="Protein_AbrB"/>
    <property type="match status" value="1"/>
</dbReference>
<dbReference type="InterPro" id="IPR017516">
    <property type="entry name" value="AbrB_dup"/>
</dbReference>
<feature type="transmembrane region" description="Helical" evidence="1">
    <location>
        <begin position="36"/>
        <end position="54"/>
    </location>
</feature>
<gene>
    <name evidence="2" type="ORF">ABS361_14330</name>
</gene>
<keyword evidence="1" id="KW-0812">Transmembrane</keyword>
<keyword evidence="1" id="KW-1133">Transmembrane helix</keyword>
<protein>
    <submittedName>
        <fullName evidence="2">AbrB family transcriptional regulator</fullName>
    </submittedName>
</protein>
<accession>A0AAU7X684</accession>
<dbReference type="PANTHER" id="PTHR38457:SF1">
    <property type="entry name" value="REGULATOR ABRB-RELATED"/>
    <property type="match status" value="1"/>
</dbReference>
<feature type="transmembrane region" description="Helical" evidence="1">
    <location>
        <begin position="66"/>
        <end position="84"/>
    </location>
</feature>
<dbReference type="GO" id="GO:0016020">
    <property type="term" value="C:membrane"/>
    <property type="evidence" value="ECO:0007669"/>
    <property type="project" value="InterPro"/>
</dbReference>
<feature type="transmembrane region" description="Helical" evidence="1">
    <location>
        <begin position="238"/>
        <end position="256"/>
    </location>
</feature>
<feature type="transmembrane region" description="Helical" evidence="1">
    <location>
        <begin position="210"/>
        <end position="231"/>
    </location>
</feature>
<feature type="transmembrane region" description="Helical" evidence="1">
    <location>
        <begin position="12"/>
        <end position="30"/>
    </location>
</feature>
<dbReference type="RefSeq" id="WP_407048366.1">
    <property type="nucleotide sequence ID" value="NZ_CP158568.1"/>
</dbReference>
<evidence type="ECO:0000256" key="1">
    <source>
        <dbReference type="SAM" id="Phobius"/>
    </source>
</evidence>
<reference evidence="2" key="1">
    <citation type="submission" date="2024-06" db="EMBL/GenBank/DDBJ databases">
        <title>Methylostella associata gen. nov., sp. nov., a novel Ancalomicrobiaceae-affiliated facultatively methylotrophic bacteria that feed on methanotrophs of the genus Methylococcus.</title>
        <authorList>
            <person name="Saltykova V."/>
            <person name="Danilova O.V."/>
            <person name="Oshkin I.Y."/>
            <person name="Belova S.E."/>
            <person name="Pimenov N.V."/>
            <person name="Dedysh S.N."/>
        </authorList>
    </citation>
    <scope>NUCLEOTIDE SEQUENCE</scope>
    <source>
        <strain evidence="2">S20</strain>
    </source>
</reference>
<dbReference type="InterPro" id="IPR007820">
    <property type="entry name" value="AbrB_fam"/>
</dbReference>
<name>A0AAU7X684_9HYPH</name>
<keyword evidence="1" id="KW-0472">Membrane</keyword>
<feature type="transmembrane region" description="Helical" evidence="1">
    <location>
        <begin position="329"/>
        <end position="348"/>
    </location>
</feature>
<dbReference type="Pfam" id="PF05145">
    <property type="entry name" value="AbrB"/>
    <property type="match status" value="1"/>
</dbReference>
<evidence type="ECO:0000313" key="2">
    <source>
        <dbReference type="EMBL" id="XBY43267.1"/>
    </source>
</evidence>
<feature type="transmembrane region" description="Helical" evidence="1">
    <location>
        <begin position="295"/>
        <end position="317"/>
    </location>
</feature>
<proteinExistence type="predicted"/>
<organism evidence="2">
    <name type="scientific">Methyloraptor flagellatus</name>
    <dbReference type="NCBI Taxonomy" id="3162530"/>
    <lineage>
        <taxon>Bacteria</taxon>
        <taxon>Pseudomonadati</taxon>
        <taxon>Pseudomonadota</taxon>
        <taxon>Alphaproteobacteria</taxon>
        <taxon>Hyphomicrobiales</taxon>
        <taxon>Ancalomicrobiaceae</taxon>
        <taxon>Methyloraptor</taxon>
    </lineage>
</organism>
<dbReference type="KEGG" id="mflg:ABS361_14330"/>
<dbReference type="AlphaFoldDB" id="A0AAU7X684"/>
<dbReference type="EMBL" id="CP158568">
    <property type="protein sequence ID" value="XBY43267.1"/>
    <property type="molecule type" value="Genomic_DNA"/>
</dbReference>
<dbReference type="PANTHER" id="PTHR38457">
    <property type="entry name" value="REGULATOR ABRB-RELATED"/>
    <property type="match status" value="1"/>
</dbReference>